<dbReference type="Proteomes" id="UP000006158">
    <property type="component" value="Chromosome"/>
</dbReference>
<keyword evidence="2" id="KW-0167">Capsid protein</keyword>
<evidence type="ECO:0000256" key="1">
    <source>
        <dbReference type="SAM" id="MobiDB-lite"/>
    </source>
</evidence>
<protein>
    <submittedName>
        <fullName evidence="2">Spore coat protein CotH</fullName>
    </submittedName>
</protein>
<feature type="region of interest" description="Disordered" evidence="1">
    <location>
        <begin position="131"/>
        <end position="194"/>
    </location>
</feature>
<reference evidence="2 3" key="1">
    <citation type="journal article" date="2007" name="Genome Biol.">
        <title>Interrupted coding sequences in Mycobacterium smegmatis: authentic mutations or sequencing errors?</title>
        <authorList>
            <person name="Deshayes C."/>
            <person name="Perrodou E."/>
            <person name="Gallien S."/>
            <person name="Euphrasie D."/>
            <person name="Schaeffer C."/>
            <person name="Van-Dorsselaer A."/>
            <person name="Poch O."/>
            <person name="Lecompte O."/>
            <person name="Reyrat J.M."/>
        </authorList>
    </citation>
    <scope>NUCLEOTIDE SEQUENCE [LARGE SCALE GENOMIC DNA]</scope>
    <source>
        <strain evidence="3">ATCC 700084 / mc(2)155</strain>
    </source>
</reference>
<organism evidence="2 3">
    <name type="scientific">Mycolicibacterium smegmatis (strain ATCC 700084 / mc(2)155)</name>
    <name type="common">Mycobacterium smegmatis</name>
    <dbReference type="NCBI Taxonomy" id="246196"/>
    <lineage>
        <taxon>Bacteria</taxon>
        <taxon>Bacillati</taxon>
        <taxon>Actinomycetota</taxon>
        <taxon>Actinomycetes</taxon>
        <taxon>Mycobacteriales</taxon>
        <taxon>Mycobacteriaceae</taxon>
        <taxon>Mycolicibacterium</taxon>
    </lineage>
</organism>
<accession>I7GF50</accession>
<evidence type="ECO:0000313" key="3">
    <source>
        <dbReference type="Proteomes" id="UP000006158"/>
    </source>
</evidence>
<proteinExistence type="predicted"/>
<feature type="compositionally biased region" description="Pro residues" evidence="1">
    <location>
        <begin position="137"/>
        <end position="170"/>
    </location>
</feature>
<dbReference type="PANTHER" id="PTHR40050">
    <property type="entry name" value="INNER SPORE COAT PROTEIN H"/>
    <property type="match status" value="1"/>
</dbReference>
<reference evidence="2 3" key="2">
    <citation type="journal article" date="2009" name="Genome Res.">
        <title>Ortho-proteogenomics: multiple proteomes investigation through orthology and a new MS-based protocol.</title>
        <authorList>
            <person name="Gallien S."/>
            <person name="Perrodou E."/>
            <person name="Carapito C."/>
            <person name="Deshayes C."/>
            <person name="Reyrat J.M."/>
            <person name="Van Dorsselaer A."/>
            <person name="Poch O."/>
            <person name="Schaeffer C."/>
            <person name="Lecompte O."/>
        </authorList>
    </citation>
    <scope>NUCLEOTIDE SEQUENCE [LARGE SCALE GENOMIC DNA]</scope>
    <source>
        <strain evidence="3">ATCC 700084 / mc(2)155</strain>
    </source>
</reference>
<dbReference type="KEGG" id="msb:LJ00_29310"/>
<dbReference type="EMBL" id="CP001663">
    <property type="protein sequence ID" value="AFP42201.1"/>
    <property type="molecule type" value="Genomic_DNA"/>
</dbReference>
<dbReference type="AlphaFoldDB" id="I7GF50"/>
<dbReference type="PATRIC" id="fig|246196.56.peg.5889"/>
<feature type="compositionally biased region" description="Gly residues" evidence="1">
    <location>
        <begin position="171"/>
        <end position="187"/>
    </location>
</feature>
<name>I7GF50_MYCS2</name>
<dbReference type="InterPro" id="IPR014867">
    <property type="entry name" value="Spore_coat_CotH_CotH2/3/7"/>
</dbReference>
<dbReference type="Pfam" id="PF08757">
    <property type="entry name" value="CotH"/>
    <property type="match status" value="1"/>
</dbReference>
<sequence>MAAPASSRWRRFVHRIPRPLRQHWKLLGAFVVFVAVVALVFGDVRIRPYITGDPTVIASEITENIAGTVDLFDNTVPHSLSVELTDAEYRDMVEQFKADGDKKWVTADITIDGTTINDVAVRLKGNSTLMSLRGVHFPPPPGEGGPPGPPGPPGRPGPPGPPGAPGPGGPPGGFGGPGGLGGPGGPMGTVSEDDPLSLPLLISFNENADGRGYQGLTELSVRPGAPVLNEALALSLTAMTGQPTQRYSYITYSVNGATTTRLLLEHPDENYASTVFDSDGYLYKARAKSRLEYAGPDQSAYADQFKQINTVDTGNLQPLINFLKWLDSADDEEFARSLGDWIDVESFARYVATQNLLINGDDMAGPGQNYYLWYDLGTKKFTVVSWDLNLATMMGDVKLGPRDPMEFKPPSGFQLPTGMGPPPGKELGGNILKERFLASPAFTEVYDKAYWELYDQIYADGQALALLDSIAETVPVTDGLSADEIEAQKDTLRKFLTERASALAKVRES</sequence>
<evidence type="ECO:0000313" key="2">
    <source>
        <dbReference type="EMBL" id="AFP42201.1"/>
    </source>
</evidence>
<dbReference type="GeneID" id="93460563"/>
<dbReference type="KEGG" id="msg:MSMEI_5768"/>
<dbReference type="RefSeq" id="WP_014878492.1">
    <property type="nucleotide sequence ID" value="NC_008596.1"/>
</dbReference>
<dbReference type="PANTHER" id="PTHR40050:SF1">
    <property type="entry name" value="INNER SPORE COAT PROTEIN H"/>
    <property type="match status" value="1"/>
</dbReference>
<gene>
    <name evidence="2" type="ordered locus">MSMEI_5768</name>
</gene>
<keyword evidence="2" id="KW-0946">Virion</keyword>